<dbReference type="Proteomes" id="UP001177023">
    <property type="component" value="Unassembled WGS sequence"/>
</dbReference>
<comment type="similarity">
    <text evidence="1">Belongs to the methyltransferase superfamily. L-isoaspartyl/D-aspartyl protein methyltransferase family.</text>
</comment>
<feature type="compositionally biased region" description="Basic and acidic residues" evidence="2">
    <location>
        <begin position="458"/>
        <end position="486"/>
    </location>
</feature>
<name>A0AA36G433_9BILA</name>
<feature type="region of interest" description="Disordered" evidence="2">
    <location>
        <begin position="428"/>
        <end position="575"/>
    </location>
</feature>
<feature type="non-terminal residue" evidence="3">
    <location>
        <position position="1"/>
    </location>
</feature>
<gene>
    <name evidence="3" type="ORF">MSPICULIGERA_LOCUS10625</name>
</gene>
<dbReference type="InterPro" id="IPR000682">
    <property type="entry name" value="PCMT"/>
</dbReference>
<evidence type="ECO:0000256" key="1">
    <source>
        <dbReference type="ARBA" id="ARBA00005369"/>
    </source>
</evidence>
<evidence type="ECO:0000313" key="3">
    <source>
        <dbReference type="EMBL" id="CAJ0572234.1"/>
    </source>
</evidence>
<dbReference type="SUPFAM" id="SSF53335">
    <property type="entry name" value="S-adenosyl-L-methionine-dependent methyltransferases"/>
    <property type="match status" value="1"/>
</dbReference>
<evidence type="ECO:0000256" key="2">
    <source>
        <dbReference type="SAM" id="MobiDB-lite"/>
    </source>
</evidence>
<dbReference type="Pfam" id="PF01135">
    <property type="entry name" value="PCMT"/>
    <property type="match status" value="1"/>
</dbReference>
<dbReference type="AlphaFoldDB" id="A0AA36G433"/>
<protein>
    <submittedName>
        <fullName evidence="3">Uncharacterized protein</fullName>
    </submittedName>
</protein>
<dbReference type="InterPro" id="IPR029063">
    <property type="entry name" value="SAM-dependent_MTases_sf"/>
</dbReference>
<reference evidence="3" key="1">
    <citation type="submission" date="2023-06" db="EMBL/GenBank/DDBJ databases">
        <authorList>
            <person name="Delattre M."/>
        </authorList>
    </citation>
    <scope>NUCLEOTIDE SEQUENCE</scope>
    <source>
        <strain evidence="3">AF72</strain>
    </source>
</reference>
<dbReference type="GO" id="GO:0004719">
    <property type="term" value="F:protein-L-isoaspartate (D-aspartate) O-methyltransferase activity"/>
    <property type="evidence" value="ECO:0007669"/>
    <property type="project" value="InterPro"/>
</dbReference>
<sequence>MGQRPSKKGNDELVDYLVKSGSGIKFKSVERAFRLVDRGRFVPEEDRAQAYRDAPYGPGPLREPPAIIGPAEANVDPAPAPEPADGAIHISAPCIYAGALTKLNIQQGQSFLNIGSGTGYLNTIAGFLIGNGGVNHGIESVDAIVEYAYKCLDDTLSRPEVNCFDFCVPRFVCGNVFRLPDELDQLYDRIYIGAAVDEESLRKLGRLLKIGGIAVAPLRGDMICYRRVEVDKFEQGRYAHVVFSTLREAQENDPVVEFPCREVSTLCSKARVVIRHALIQEAQKAFPVKMLVKVTDEKEQGERDAAEHLFDPARQREEVQPPAVAGLEDDHEEQELDALEQVLMRDVFGQHRDEMANQLRQFERDEGLLGLPLLPRIPRPNGAADFRVVRARRLLEDQANALGRVQLYWQRTREREREFGVRLRDVFEPAARDEEPEAAPDVPPNDIPMEDGLAAEMPHAEEAAPERAEEAEPARVEDAEPERVEELVGLVYVGPPPPQPAASTRDQAVGPDEEVQTSDTDSTFDSDESDSDDEAVAHFGPRLDQPASDGNKRRANDAKRFRAKKRRMNRQAQSDTMQQCSERFIQLLQQQICSERVKAYIRYGVPLSKMGLKHDEN</sequence>
<proteinExistence type="inferred from homology"/>
<feature type="compositionally biased region" description="Acidic residues" evidence="2">
    <location>
        <begin position="511"/>
        <end position="534"/>
    </location>
</feature>
<comment type="caution">
    <text evidence="3">The sequence shown here is derived from an EMBL/GenBank/DDBJ whole genome shotgun (WGS) entry which is preliminary data.</text>
</comment>
<dbReference type="EMBL" id="CATQJA010002593">
    <property type="protein sequence ID" value="CAJ0572234.1"/>
    <property type="molecule type" value="Genomic_DNA"/>
</dbReference>
<dbReference type="PANTHER" id="PTHR11579:SF9">
    <property type="entry name" value="PROTEIN-L-ISOASPARTATE O-METHYLTRANSFERASE"/>
    <property type="match status" value="1"/>
</dbReference>
<dbReference type="Gene3D" id="3.40.50.150">
    <property type="entry name" value="Vaccinia Virus protein VP39"/>
    <property type="match status" value="1"/>
</dbReference>
<dbReference type="GO" id="GO:0005737">
    <property type="term" value="C:cytoplasm"/>
    <property type="evidence" value="ECO:0007669"/>
    <property type="project" value="TreeGrafter"/>
</dbReference>
<evidence type="ECO:0000313" key="4">
    <source>
        <dbReference type="Proteomes" id="UP001177023"/>
    </source>
</evidence>
<dbReference type="PANTHER" id="PTHR11579">
    <property type="entry name" value="PROTEIN-L-ISOASPARTATE O-METHYLTRANSFERASE"/>
    <property type="match status" value="1"/>
</dbReference>
<keyword evidence="4" id="KW-1185">Reference proteome</keyword>
<accession>A0AA36G433</accession>
<feature type="compositionally biased region" description="Basic and acidic residues" evidence="2">
    <location>
        <begin position="550"/>
        <end position="560"/>
    </location>
</feature>
<organism evidence="3 4">
    <name type="scientific">Mesorhabditis spiculigera</name>
    <dbReference type="NCBI Taxonomy" id="96644"/>
    <lineage>
        <taxon>Eukaryota</taxon>
        <taxon>Metazoa</taxon>
        <taxon>Ecdysozoa</taxon>
        <taxon>Nematoda</taxon>
        <taxon>Chromadorea</taxon>
        <taxon>Rhabditida</taxon>
        <taxon>Rhabditina</taxon>
        <taxon>Rhabditomorpha</taxon>
        <taxon>Rhabditoidea</taxon>
        <taxon>Rhabditidae</taxon>
        <taxon>Mesorhabditinae</taxon>
        <taxon>Mesorhabditis</taxon>
    </lineage>
</organism>